<dbReference type="EMBL" id="NNAY01000354">
    <property type="protein sequence ID" value="OXU28966.1"/>
    <property type="molecule type" value="Genomic_DNA"/>
</dbReference>
<reference evidence="2 3" key="1">
    <citation type="journal article" date="2017" name="Curr. Biol.">
        <title>The Evolution of Venom by Co-option of Single-Copy Genes.</title>
        <authorList>
            <person name="Martinson E.O."/>
            <person name="Mrinalini"/>
            <person name="Kelkar Y.D."/>
            <person name="Chang C.H."/>
            <person name="Werren J.H."/>
        </authorList>
    </citation>
    <scope>NUCLEOTIDE SEQUENCE [LARGE SCALE GENOMIC DNA]</scope>
    <source>
        <strain evidence="2 3">Alberta</strain>
        <tissue evidence="2">Whole body</tissue>
    </source>
</reference>
<name>A0A232FDV6_9HYME</name>
<protein>
    <submittedName>
        <fullName evidence="2">Uncharacterized protein</fullName>
    </submittedName>
</protein>
<sequence length="96" mass="9008">MFKFVILCVLIAVSLALPSAHEDGKRIVRAAHAHHGHDCDGPGGFRGPGGFGGAGAGAGANAGAGGFGGMPFGGMGAGSGANAQASANAGSSAFGK</sequence>
<organism evidence="2 3">
    <name type="scientific">Trichomalopsis sarcophagae</name>
    <dbReference type="NCBI Taxonomy" id="543379"/>
    <lineage>
        <taxon>Eukaryota</taxon>
        <taxon>Metazoa</taxon>
        <taxon>Ecdysozoa</taxon>
        <taxon>Arthropoda</taxon>
        <taxon>Hexapoda</taxon>
        <taxon>Insecta</taxon>
        <taxon>Pterygota</taxon>
        <taxon>Neoptera</taxon>
        <taxon>Endopterygota</taxon>
        <taxon>Hymenoptera</taxon>
        <taxon>Apocrita</taxon>
        <taxon>Proctotrupomorpha</taxon>
        <taxon>Chalcidoidea</taxon>
        <taxon>Pteromalidae</taxon>
        <taxon>Pteromalinae</taxon>
        <taxon>Trichomalopsis</taxon>
    </lineage>
</organism>
<evidence type="ECO:0000256" key="1">
    <source>
        <dbReference type="SAM" id="SignalP"/>
    </source>
</evidence>
<evidence type="ECO:0000313" key="2">
    <source>
        <dbReference type="EMBL" id="OXU28966.1"/>
    </source>
</evidence>
<comment type="caution">
    <text evidence="2">The sequence shown here is derived from an EMBL/GenBank/DDBJ whole genome shotgun (WGS) entry which is preliminary data.</text>
</comment>
<evidence type="ECO:0000313" key="3">
    <source>
        <dbReference type="Proteomes" id="UP000215335"/>
    </source>
</evidence>
<gene>
    <name evidence="2" type="ORF">TSAR_015796</name>
</gene>
<dbReference type="AlphaFoldDB" id="A0A232FDV6"/>
<dbReference type="Proteomes" id="UP000215335">
    <property type="component" value="Unassembled WGS sequence"/>
</dbReference>
<keyword evidence="1" id="KW-0732">Signal</keyword>
<accession>A0A232FDV6</accession>
<feature type="chain" id="PRO_5012511535" evidence="1">
    <location>
        <begin position="17"/>
        <end position="96"/>
    </location>
</feature>
<keyword evidence="3" id="KW-1185">Reference proteome</keyword>
<proteinExistence type="predicted"/>
<feature type="signal peptide" evidence="1">
    <location>
        <begin position="1"/>
        <end position="16"/>
    </location>
</feature>